<evidence type="ECO:0000313" key="9">
    <source>
        <dbReference type="Proteomes" id="UP001497512"/>
    </source>
</evidence>
<sequence>MEQQQLVTSSGGSVWELHNNKHDAVLDDLVEAKQQQQQQQRGPARGGALKSLPLAATRGGRSSSSRNNKRFLGVRQRPSGRWVAEIKDTTQKIRLWLGTFDCAEDAARAYDEAAWMLRGSNTRTNFMPAASAAAAASGSGGNTFSLSPSSKSARLLLHHHHHRSSKLESSAEAAADDYDAAEVAAISSTPQDVSKTDYHPSETEDSFACCCTPALDVLPTANEFEIPVTSEAAEHHSIPSSGEFDLAAPPTPAAETSVCMVVSNQELHEDVEVVDRQREYNSTSSSSNGSSSSDMIPDSNCSYSSTEESLTLFPEMDHKEWLKGFAVTEQQYHEVGMMSDDDSRCCSYSSSPPTAQSLMNFPEIGDRKWLEPIRRERQYLETQPPLQDADDDGTSAGYIAVEDGSEDLHYYTTSFDFSATDLEPLEKVPDTTSSLEEPALSDDTVLLNQHFVKMKVQCSTPLSLCDPNVFQQECLLLSSSSPAEDQGGESSSQDQVIWNSWDLAPICLVS</sequence>
<dbReference type="PROSITE" id="PS51032">
    <property type="entry name" value="AP2_ERF"/>
    <property type="match status" value="1"/>
</dbReference>
<dbReference type="Pfam" id="PF00847">
    <property type="entry name" value="AP2"/>
    <property type="match status" value="1"/>
</dbReference>
<dbReference type="PRINTS" id="PR00367">
    <property type="entry name" value="ETHRSPELEMNT"/>
</dbReference>
<dbReference type="Gene3D" id="3.30.730.10">
    <property type="entry name" value="AP2/ERF domain"/>
    <property type="match status" value="1"/>
</dbReference>
<dbReference type="PANTHER" id="PTHR31194">
    <property type="entry name" value="SHN SHINE , DNA BINDING / TRANSCRIPTION FACTOR"/>
    <property type="match status" value="1"/>
</dbReference>
<feature type="compositionally biased region" description="Low complexity" evidence="6">
    <location>
        <begin position="281"/>
        <end position="302"/>
    </location>
</feature>
<evidence type="ECO:0000256" key="2">
    <source>
        <dbReference type="ARBA" id="ARBA00023015"/>
    </source>
</evidence>
<evidence type="ECO:0000256" key="6">
    <source>
        <dbReference type="SAM" id="MobiDB-lite"/>
    </source>
</evidence>
<organism evidence="8 9">
    <name type="scientific">Sphagnum troendelagicum</name>
    <dbReference type="NCBI Taxonomy" id="128251"/>
    <lineage>
        <taxon>Eukaryota</taxon>
        <taxon>Viridiplantae</taxon>
        <taxon>Streptophyta</taxon>
        <taxon>Embryophyta</taxon>
        <taxon>Bryophyta</taxon>
        <taxon>Sphagnophytina</taxon>
        <taxon>Sphagnopsida</taxon>
        <taxon>Sphagnales</taxon>
        <taxon>Sphagnaceae</taxon>
        <taxon>Sphagnum</taxon>
    </lineage>
</organism>
<dbReference type="InterPro" id="IPR001471">
    <property type="entry name" value="AP2/ERF_dom"/>
</dbReference>
<dbReference type="PANTHER" id="PTHR31194:SF189">
    <property type="entry name" value="AP2_ERF DOMAIN-CONTAINING PROTEIN"/>
    <property type="match status" value="1"/>
</dbReference>
<keyword evidence="5" id="KW-0539">Nucleus</keyword>
<dbReference type="EMBL" id="OZ019910">
    <property type="protein sequence ID" value="CAK9211180.1"/>
    <property type="molecule type" value="Genomic_DNA"/>
</dbReference>
<dbReference type="SMART" id="SM00380">
    <property type="entry name" value="AP2"/>
    <property type="match status" value="1"/>
</dbReference>
<gene>
    <name evidence="8" type="ORF">CSSPTR1EN2_LOCUS10530</name>
</gene>
<evidence type="ECO:0000313" key="8">
    <source>
        <dbReference type="EMBL" id="CAK9211180.1"/>
    </source>
</evidence>
<evidence type="ECO:0000259" key="7">
    <source>
        <dbReference type="PROSITE" id="PS51032"/>
    </source>
</evidence>
<feature type="region of interest" description="Disordered" evidence="6">
    <location>
        <begin position="270"/>
        <end position="304"/>
    </location>
</feature>
<dbReference type="Proteomes" id="UP001497512">
    <property type="component" value="Chromosome 18"/>
</dbReference>
<keyword evidence="4" id="KW-0804">Transcription</keyword>
<feature type="compositionally biased region" description="Basic and acidic residues" evidence="6">
    <location>
        <begin position="270"/>
        <end position="279"/>
    </location>
</feature>
<proteinExistence type="predicted"/>
<comment type="subcellular location">
    <subcellularLocation>
        <location evidence="1">Nucleus</location>
    </subcellularLocation>
</comment>
<reference evidence="8" key="1">
    <citation type="submission" date="2024-02" db="EMBL/GenBank/DDBJ databases">
        <authorList>
            <consortium name="ELIXIR-Norway"/>
            <consortium name="Elixir Norway"/>
        </authorList>
    </citation>
    <scope>NUCLEOTIDE SEQUENCE</scope>
</reference>
<keyword evidence="2" id="KW-0805">Transcription regulation</keyword>
<evidence type="ECO:0000256" key="5">
    <source>
        <dbReference type="ARBA" id="ARBA00023242"/>
    </source>
</evidence>
<keyword evidence="3" id="KW-0238">DNA-binding</keyword>
<feature type="domain" description="AP2/ERF" evidence="7">
    <location>
        <begin position="70"/>
        <end position="127"/>
    </location>
</feature>
<evidence type="ECO:0000256" key="3">
    <source>
        <dbReference type="ARBA" id="ARBA00023125"/>
    </source>
</evidence>
<feature type="region of interest" description="Disordered" evidence="6">
    <location>
        <begin position="32"/>
        <end position="71"/>
    </location>
</feature>
<evidence type="ECO:0000256" key="4">
    <source>
        <dbReference type="ARBA" id="ARBA00023163"/>
    </source>
</evidence>
<dbReference type="SUPFAM" id="SSF54171">
    <property type="entry name" value="DNA-binding domain"/>
    <property type="match status" value="1"/>
</dbReference>
<name>A0ABP0U2F8_9BRYO</name>
<accession>A0ABP0U2F8</accession>
<dbReference type="InterPro" id="IPR016177">
    <property type="entry name" value="DNA-bd_dom_sf"/>
</dbReference>
<dbReference type="InterPro" id="IPR036955">
    <property type="entry name" value="AP2/ERF_dom_sf"/>
</dbReference>
<protein>
    <recommendedName>
        <fullName evidence="7">AP2/ERF domain-containing protein</fullName>
    </recommendedName>
</protein>
<dbReference type="InterPro" id="IPR050913">
    <property type="entry name" value="AP2/ERF_ERF"/>
</dbReference>
<evidence type="ECO:0000256" key="1">
    <source>
        <dbReference type="ARBA" id="ARBA00004123"/>
    </source>
</evidence>
<keyword evidence="9" id="KW-1185">Reference proteome</keyword>
<dbReference type="CDD" id="cd00018">
    <property type="entry name" value="AP2"/>
    <property type="match status" value="1"/>
</dbReference>